<dbReference type="InterPro" id="IPR007267">
    <property type="entry name" value="GtrA_DPMS_TM"/>
</dbReference>
<sequence length="180" mass="19903">MSRPDPGDHDENAVGADHHLHDADHPRHEDFATRHAPMPMELPLDDEEASTDVDLKTQLIRFVVTGAGSAVLDYALTMFLQYVVGVPGGVAKAGGFILGTTTAYLINRRWTFRAEPSTARFIAVVCLYLVTFVVNVGLYGWLSHLWEETALYSAIAFVIAQGTATVINFVVQRMVIFKIR</sequence>
<evidence type="ECO:0000256" key="6">
    <source>
        <dbReference type="SAM" id="MobiDB-lite"/>
    </source>
</evidence>
<dbReference type="Pfam" id="PF04138">
    <property type="entry name" value="GtrA_DPMS_TM"/>
    <property type="match status" value="1"/>
</dbReference>
<comment type="caution">
    <text evidence="9">The sequence shown here is derived from an EMBL/GenBank/DDBJ whole genome shotgun (WGS) entry which is preliminary data.</text>
</comment>
<evidence type="ECO:0000313" key="9">
    <source>
        <dbReference type="EMBL" id="PKZ64828.1"/>
    </source>
</evidence>
<name>A0A2I1R6W1_9ACTN</name>
<proteinExistence type="inferred from homology"/>
<feature type="transmembrane region" description="Helical" evidence="7">
    <location>
        <begin position="118"/>
        <end position="138"/>
    </location>
</feature>
<evidence type="ECO:0000256" key="4">
    <source>
        <dbReference type="ARBA" id="ARBA00022989"/>
    </source>
</evidence>
<evidence type="ECO:0000256" key="2">
    <source>
        <dbReference type="ARBA" id="ARBA00009399"/>
    </source>
</evidence>
<keyword evidence="4 7" id="KW-1133">Transmembrane helix</keyword>
<reference evidence="9 10" key="1">
    <citation type="submission" date="2017-12" db="EMBL/GenBank/DDBJ databases">
        <title>Phylogenetic diversity of female urinary microbiome.</title>
        <authorList>
            <person name="Thomas-White K."/>
            <person name="Wolfe A.J."/>
        </authorList>
    </citation>
    <scope>NUCLEOTIDE SEQUENCE [LARGE SCALE GENOMIC DNA]</scope>
    <source>
        <strain evidence="9 10">UMB0777</strain>
    </source>
</reference>
<dbReference type="AlphaFoldDB" id="A0A2I1R6W1"/>
<dbReference type="RefSeq" id="WP_101820645.1">
    <property type="nucleotide sequence ID" value="NZ_PKJC01000010.1"/>
</dbReference>
<evidence type="ECO:0000259" key="8">
    <source>
        <dbReference type="Pfam" id="PF04138"/>
    </source>
</evidence>
<evidence type="ECO:0000313" key="10">
    <source>
        <dbReference type="Proteomes" id="UP000234662"/>
    </source>
</evidence>
<feature type="region of interest" description="Disordered" evidence="6">
    <location>
        <begin position="1"/>
        <end position="24"/>
    </location>
</feature>
<dbReference type="EMBL" id="PKJC01000010">
    <property type="protein sequence ID" value="PKZ64828.1"/>
    <property type="molecule type" value="Genomic_DNA"/>
</dbReference>
<evidence type="ECO:0000256" key="7">
    <source>
        <dbReference type="SAM" id="Phobius"/>
    </source>
</evidence>
<comment type="similarity">
    <text evidence="2">Belongs to the GtrA family.</text>
</comment>
<dbReference type="GO" id="GO:0005886">
    <property type="term" value="C:plasma membrane"/>
    <property type="evidence" value="ECO:0007669"/>
    <property type="project" value="TreeGrafter"/>
</dbReference>
<comment type="subcellular location">
    <subcellularLocation>
        <location evidence="1">Membrane</location>
        <topology evidence="1">Multi-pass membrane protein</topology>
    </subcellularLocation>
</comment>
<dbReference type="InterPro" id="IPR051401">
    <property type="entry name" value="GtrA_CellWall_Glycosyl"/>
</dbReference>
<organism evidence="9 10">
    <name type="scientific">Gordonia terrae</name>
    <dbReference type="NCBI Taxonomy" id="2055"/>
    <lineage>
        <taxon>Bacteria</taxon>
        <taxon>Bacillati</taxon>
        <taxon>Actinomycetota</taxon>
        <taxon>Actinomycetes</taxon>
        <taxon>Mycobacteriales</taxon>
        <taxon>Gordoniaceae</taxon>
        <taxon>Gordonia</taxon>
    </lineage>
</organism>
<protein>
    <submittedName>
        <fullName evidence="9">Polysaccharide biosynthesis protein GtrA</fullName>
    </submittedName>
</protein>
<evidence type="ECO:0000256" key="3">
    <source>
        <dbReference type="ARBA" id="ARBA00022692"/>
    </source>
</evidence>
<evidence type="ECO:0000256" key="1">
    <source>
        <dbReference type="ARBA" id="ARBA00004141"/>
    </source>
</evidence>
<evidence type="ECO:0000256" key="5">
    <source>
        <dbReference type="ARBA" id="ARBA00023136"/>
    </source>
</evidence>
<dbReference type="GO" id="GO:0000271">
    <property type="term" value="P:polysaccharide biosynthetic process"/>
    <property type="evidence" value="ECO:0007669"/>
    <property type="project" value="InterPro"/>
</dbReference>
<keyword evidence="3 7" id="KW-0812">Transmembrane</keyword>
<feature type="domain" description="GtrA/DPMS transmembrane" evidence="8">
    <location>
        <begin position="61"/>
        <end position="177"/>
    </location>
</feature>
<dbReference type="PANTHER" id="PTHR38459:SF6">
    <property type="entry name" value="ARABINOGALACTAN BIOSYNTHESIS RECRUITING PROTEIN RV3789"/>
    <property type="match status" value="1"/>
</dbReference>
<accession>A0A2I1R6W1</accession>
<keyword evidence="5 7" id="KW-0472">Membrane</keyword>
<feature type="transmembrane region" description="Helical" evidence="7">
    <location>
        <begin position="150"/>
        <end position="171"/>
    </location>
</feature>
<feature type="transmembrane region" description="Helical" evidence="7">
    <location>
        <begin position="89"/>
        <end position="106"/>
    </location>
</feature>
<dbReference type="Proteomes" id="UP000234662">
    <property type="component" value="Unassembled WGS sequence"/>
</dbReference>
<dbReference type="PANTHER" id="PTHR38459">
    <property type="entry name" value="PROPHAGE BACTOPRENOL-LINKED GLUCOSE TRANSLOCASE HOMOLOG"/>
    <property type="match status" value="1"/>
</dbReference>
<gene>
    <name evidence="9" type="ORF">CYJ73_14110</name>
</gene>
<dbReference type="STRING" id="2055.BCM27_01775"/>